<accession>A0A8S1KNZ4</accession>
<keyword evidence="2" id="KW-1185">Reference proteome</keyword>
<comment type="caution">
    <text evidence="1">The sequence shown here is derived from an EMBL/GenBank/DDBJ whole genome shotgun (WGS) entry which is preliminary data.</text>
</comment>
<gene>
    <name evidence="1" type="ORF">PSON_ATCC_30995.1.T0100544</name>
</gene>
<organism evidence="1 2">
    <name type="scientific">Paramecium sonneborni</name>
    <dbReference type="NCBI Taxonomy" id="65129"/>
    <lineage>
        <taxon>Eukaryota</taxon>
        <taxon>Sar</taxon>
        <taxon>Alveolata</taxon>
        <taxon>Ciliophora</taxon>
        <taxon>Intramacronucleata</taxon>
        <taxon>Oligohymenophorea</taxon>
        <taxon>Peniculida</taxon>
        <taxon>Parameciidae</taxon>
        <taxon>Paramecium</taxon>
    </lineage>
</organism>
<dbReference type="Proteomes" id="UP000692954">
    <property type="component" value="Unassembled WGS sequence"/>
</dbReference>
<sequence>MNQYDQDFKCSSTRSSQKELSENWFRTPKATQRTITLQYDNKIQSKKLIENNKSITQPCKSFRESFQKILSKIGSFVTSTSDFQSPMQQIYDHQSEIINLKQQIQIQTDQIKQKDMMIKKINFTVQQITSDNQ</sequence>
<evidence type="ECO:0000313" key="2">
    <source>
        <dbReference type="Proteomes" id="UP000692954"/>
    </source>
</evidence>
<proteinExistence type="predicted"/>
<name>A0A8S1KNZ4_9CILI</name>
<dbReference type="AlphaFoldDB" id="A0A8S1KNZ4"/>
<protein>
    <submittedName>
        <fullName evidence="1">Uncharacterized protein</fullName>
    </submittedName>
</protein>
<dbReference type="EMBL" id="CAJJDN010000010">
    <property type="protein sequence ID" value="CAD8056959.1"/>
    <property type="molecule type" value="Genomic_DNA"/>
</dbReference>
<reference evidence="1" key="1">
    <citation type="submission" date="2021-01" db="EMBL/GenBank/DDBJ databases">
        <authorList>
            <consortium name="Genoscope - CEA"/>
            <person name="William W."/>
        </authorList>
    </citation>
    <scope>NUCLEOTIDE SEQUENCE</scope>
</reference>
<evidence type="ECO:0000313" key="1">
    <source>
        <dbReference type="EMBL" id="CAD8056959.1"/>
    </source>
</evidence>